<sequence length="125" mass="14743">MERAPKVQNAFDEQTYIHHKRKSSMKPHVQKFLKSKFEQMKETRYRNGYDMRKILFSGTRYLPDSASPHANGRDAAPESLLNCILQLQERVQECLWLPESRMGIMLFIDCKVEAHYTNHAEEDNL</sequence>
<evidence type="ECO:0000313" key="2">
    <source>
        <dbReference type="Proteomes" id="UP000499080"/>
    </source>
</evidence>
<name>A0A4Y2NS81_ARAVE</name>
<dbReference type="AlphaFoldDB" id="A0A4Y2NS81"/>
<dbReference type="Proteomes" id="UP000499080">
    <property type="component" value="Unassembled WGS sequence"/>
</dbReference>
<proteinExistence type="predicted"/>
<gene>
    <name evidence="1" type="ORF">AVEN_273096_1</name>
</gene>
<reference evidence="1 2" key="1">
    <citation type="journal article" date="2019" name="Sci. Rep.">
        <title>Orb-weaving spider Araneus ventricosus genome elucidates the spidroin gene catalogue.</title>
        <authorList>
            <person name="Kono N."/>
            <person name="Nakamura H."/>
            <person name="Ohtoshi R."/>
            <person name="Moran D.A.P."/>
            <person name="Shinohara A."/>
            <person name="Yoshida Y."/>
            <person name="Fujiwara M."/>
            <person name="Mori M."/>
            <person name="Tomita M."/>
            <person name="Arakawa K."/>
        </authorList>
    </citation>
    <scope>NUCLEOTIDE SEQUENCE [LARGE SCALE GENOMIC DNA]</scope>
</reference>
<keyword evidence="2" id="KW-1185">Reference proteome</keyword>
<dbReference type="EMBL" id="BGPR01009810">
    <property type="protein sequence ID" value="GBN42428.1"/>
    <property type="molecule type" value="Genomic_DNA"/>
</dbReference>
<accession>A0A4Y2NS81</accession>
<protein>
    <submittedName>
        <fullName evidence="1">Uncharacterized protein</fullName>
    </submittedName>
</protein>
<evidence type="ECO:0000313" key="1">
    <source>
        <dbReference type="EMBL" id="GBN42428.1"/>
    </source>
</evidence>
<comment type="caution">
    <text evidence="1">The sequence shown here is derived from an EMBL/GenBank/DDBJ whole genome shotgun (WGS) entry which is preliminary data.</text>
</comment>
<organism evidence="1 2">
    <name type="scientific">Araneus ventricosus</name>
    <name type="common">Orbweaver spider</name>
    <name type="synonym">Epeira ventricosa</name>
    <dbReference type="NCBI Taxonomy" id="182803"/>
    <lineage>
        <taxon>Eukaryota</taxon>
        <taxon>Metazoa</taxon>
        <taxon>Ecdysozoa</taxon>
        <taxon>Arthropoda</taxon>
        <taxon>Chelicerata</taxon>
        <taxon>Arachnida</taxon>
        <taxon>Araneae</taxon>
        <taxon>Araneomorphae</taxon>
        <taxon>Entelegynae</taxon>
        <taxon>Araneoidea</taxon>
        <taxon>Araneidae</taxon>
        <taxon>Araneus</taxon>
    </lineage>
</organism>